<keyword evidence="3" id="KW-0067">ATP-binding</keyword>
<dbReference type="AlphaFoldDB" id="A0A8H3BZL7"/>
<dbReference type="Gene3D" id="1.20.120.850">
    <property type="entry name" value="SWI2/SNF2 ATPases, N-terminal domain"/>
    <property type="match status" value="1"/>
</dbReference>
<dbReference type="GO" id="GO:0000724">
    <property type="term" value="P:double-strand break repair via homologous recombination"/>
    <property type="evidence" value="ECO:0007669"/>
    <property type="project" value="TreeGrafter"/>
</dbReference>
<dbReference type="Proteomes" id="UP000663843">
    <property type="component" value="Unassembled WGS sequence"/>
</dbReference>
<dbReference type="PROSITE" id="PS51194">
    <property type="entry name" value="HELICASE_CTER"/>
    <property type="match status" value="1"/>
</dbReference>
<dbReference type="GO" id="GO:0005524">
    <property type="term" value="F:ATP binding"/>
    <property type="evidence" value="ECO:0007669"/>
    <property type="project" value="InterPro"/>
</dbReference>
<keyword evidence="1" id="KW-0547">Nucleotide-binding</keyword>
<feature type="compositionally biased region" description="Basic and acidic residues" evidence="4">
    <location>
        <begin position="9"/>
        <end position="27"/>
    </location>
</feature>
<dbReference type="CDD" id="cd18004">
    <property type="entry name" value="DEXHc_RAD54"/>
    <property type="match status" value="1"/>
</dbReference>
<dbReference type="Gene3D" id="3.40.50.10810">
    <property type="entry name" value="Tandem AAA-ATPase domain"/>
    <property type="match status" value="1"/>
</dbReference>
<evidence type="ECO:0000259" key="6">
    <source>
        <dbReference type="PROSITE" id="PS51194"/>
    </source>
</evidence>
<dbReference type="PANTHER" id="PTHR45629:SF7">
    <property type="entry name" value="DNA EXCISION REPAIR PROTEIN ERCC-6-RELATED"/>
    <property type="match status" value="1"/>
</dbReference>
<protein>
    <recommendedName>
        <fullName evidence="9">DNA repair and recombination protein RAD54B</fullName>
    </recommendedName>
</protein>
<dbReference type="InterPro" id="IPR038718">
    <property type="entry name" value="SNF2-like_sf"/>
</dbReference>
<evidence type="ECO:0000256" key="2">
    <source>
        <dbReference type="ARBA" id="ARBA00022801"/>
    </source>
</evidence>
<dbReference type="SUPFAM" id="SSF52540">
    <property type="entry name" value="P-loop containing nucleoside triphosphate hydrolases"/>
    <property type="match status" value="2"/>
</dbReference>
<dbReference type="SMART" id="SM00490">
    <property type="entry name" value="HELICc"/>
    <property type="match status" value="1"/>
</dbReference>
<evidence type="ECO:0000313" key="7">
    <source>
        <dbReference type="EMBL" id="CAE6471153.1"/>
    </source>
</evidence>
<evidence type="ECO:0000256" key="1">
    <source>
        <dbReference type="ARBA" id="ARBA00022741"/>
    </source>
</evidence>
<dbReference type="Pfam" id="PF00176">
    <property type="entry name" value="SNF2-rel_dom"/>
    <property type="match status" value="1"/>
</dbReference>
<dbReference type="CDD" id="cd18793">
    <property type="entry name" value="SF2_C_SNF"/>
    <property type="match status" value="1"/>
</dbReference>
<dbReference type="Gene3D" id="3.40.50.300">
    <property type="entry name" value="P-loop containing nucleotide triphosphate hydrolases"/>
    <property type="match status" value="1"/>
</dbReference>
<evidence type="ECO:0000256" key="3">
    <source>
        <dbReference type="ARBA" id="ARBA00022840"/>
    </source>
</evidence>
<feature type="domain" description="Helicase ATP-binding" evidence="5">
    <location>
        <begin position="533"/>
        <end position="713"/>
    </location>
</feature>
<feature type="domain" description="Helicase C-terminal" evidence="6">
    <location>
        <begin position="896"/>
        <end position="1050"/>
    </location>
</feature>
<reference evidence="7" key="1">
    <citation type="submission" date="2021-01" db="EMBL/GenBank/DDBJ databases">
        <authorList>
            <person name="Kaushik A."/>
        </authorList>
    </citation>
    <scope>NUCLEOTIDE SEQUENCE</scope>
    <source>
        <strain evidence="7">AG2-2IIIB</strain>
    </source>
</reference>
<dbReference type="Pfam" id="PF00271">
    <property type="entry name" value="Helicase_C"/>
    <property type="match status" value="1"/>
</dbReference>
<dbReference type="InterPro" id="IPR000330">
    <property type="entry name" value="SNF2_N"/>
</dbReference>
<dbReference type="GO" id="GO:0015616">
    <property type="term" value="F:DNA translocase activity"/>
    <property type="evidence" value="ECO:0007669"/>
    <property type="project" value="TreeGrafter"/>
</dbReference>
<dbReference type="GO" id="GO:0007131">
    <property type="term" value="P:reciprocal meiotic recombination"/>
    <property type="evidence" value="ECO:0007669"/>
    <property type="project" value="TreeGrafter"/>
</dbReference>
<sequence>MFITPSKRKAGEGDEPSGKRVKEEEASTHTSYAKKKYYQILWRAPQTKKHKTWDGDGVLVITGSTYELLDEEAKTLGSGKILGELAEGAEIKLGGREIQIEREVPSSEFLSGKVFSGAAASYQPTGKTAPLNPTRQTGFVAPKFNAPRPPNMTKASSHVKGKDVDRTNTQPKPAATPLESKAAPVVGLYWTANWRLPQARKHKIWEGSGAISLIDGQLKLVNEEGHTVGVKKWKGDPPEFGDVIIVGGHEAEIDAPLSSVEYATSFKPPTVRVVSVEGSGEEALDGAPASEIDLSYDVSPVRSKSPAKNGASQTAPKVPLSAFSVGGIRKPTGHAFKPLTMKPVETGVGATGCWTSNWRKQQTKKHKSWEGFGIVELANNTMKLYNDKGRLLKTMKWRSEAPLTGVTFRIDNLEVELQTPVPMDDLESKTCFEPGYSPPGTSTNLAPIVANSTYIAPRSFYAAPEKKDKPAGPLHDPDADGALVLTPPDEAHQKKYNNKNLPVVPVVVDPILAKFLRPHQREGIQFMYESVMGMRTREQHGCILADEMGLGKTLQTIALVWTLLRQNPYYNPSGSPPGVIGKALIVCPVSLVNNWRKEFVKWLGRDRLKVFVGDKDKNNIKQFMHSHVGLRIHHVLIIGYEKLRTVIDDLTYCTPPIGLIVCDEGHRLKSAQAKTTKMFEALKRTPRRIILSGTPIQNDLGEFHAMADFCNPGMLEEYSRFRRIYETPILKSRSPEASAKDIELGAARAAQLNELAKSFVLRRTADILTNYLPPKTEYVLFVQPTALQLSVFQKILRPDHVQDLVHGPTARSLALITTLTKICNSPIMLAKPDKAAGAEDGKTTRTLVQEALGLLPTGAAPDDITLSGKHIIISLDFHRFDSFWFPAGKLIALAALLKQLRKTTEEKCILVSHYTSTLNIVEAYCRSVHYTYSRLDGSTAVTKRQQLVDEFNQAKQSKKFLFLLSAKAGGVGLNLIGASRLILIDSDWNPSHDLQSMARIHRDGQKRPVFIYRLITTGTIDEKIYQRQVTKLGLSNSLMSESTGKEAGSSAKSSADSFTQRDLQDIFSIHSHTLCQTHELLQCHCSNNDHVVSSSANSDDESELLDPADLAKSAGKKPKKTVVNDSDSDSSSESEVEMGFVPASQVKPAKMSKAEKKRRREALAALSEWRHINCFADGCSELVQDPVLLHLLQAADTTMVSSFLADQTGQGKDWGGMVSFAFERRSGSQLS</sequence>
<dbReference type="InterPro" id="IPR001650">
    <property type="entry name" value="Helicase_C-like"/>
</dbReference>
<dbReference type="EMBL" id="CAJMWT010003416">
    <property type="protein sequence ID" value="CAE6471153.1"/>
    <property type="molecule type" value="Genomic_DNA"/>
</dbReference>
<evidence type="ECO:0000256" key="4">
    <source>
        <dbReference type="SAM" id="MobiDB-lite"/>
    </source>
</evidence>
<dbReference type="PROSITE" id="PS51192">
    <property type="entry name" value="HELICASE_ATP_BIND_1"/>
    <property type="match status" value="1"/>
</dbReference>
<feature type="region of interest" description="Disordered" evidence="4">
    <location>
        <begin position="141"/>
        <end position="178"/>
    </location>
</feature>
<organism evidence="7 8">
    <name type="scientific">Rhizoctonia solani</name>
    <dbReference type="NCBI Taxonomy" id="456999"/>
    <lineage>
        <taxon>Eukaryota</taxon>
        <taxon>Fungi</taxon>
        <taxon>Dikarya</taxon>
        <taxon>Basidiomycota</taxon>
        <taxon>Agaricomycotina</taxon>
        <taxon>Agaricomycetes</taxon>
        <taxon>Cantharellales</taxon>
        <taxon>Ceratobasidiaceae</taxon>
        <taxon>Rhizoctonia</taxon>
    </lineage>
</organism>
<dbReference type="FunFam" id="3.40.50.10810:FF:000020">
    <property type="entry name" value="DNA repair and recombination protein RAD54B"/>
    <property type="match status" value="1"/>
</dbReference>
<feature type="region of interest" description="Disordered" evidence="4">
    <location>
        <begin position="1"/>
        <end position="31"/>
    </location>
</feature>
<evidence type="ECO:0008006" key="9">
    <source>
        <dbReference type="Google" id="ProtNLM"/>
    </source>
</evidence>
<dbReference type="InterPro" id="IPR014001">
    <property type="entry name" value="Helicase_ATP-bd"/>
</dbReference>
<gene>
    <name evidence="7" type="ORF">RDB_LOCUS106500</name>
</gene>
<evidence type="ECO:0000259" key="5">
    <source>
        <dbReference type="PROSITE" id="PS51192"/>
    </source>
</evidence>
<proteinExistence type="predicted"/>
<dbReference type="InterPro" id="IPR027417">
    <property type="entry name" value="P-loop_NTPase"/>
</dbReference>
<dbReference type="PANTHER" id="PTHR45629">
    <property type="entry name" value="SNF2/RAD54 FAMILY MEMBER"/>
    <property type="match status" value="1"/>
</dbReference>
<dbReference type="InterPro" id="IPR050496">
    <property type="entry name" value="SNF2_RAD54_helicase_repair"/>
</dbReference>
<keyword evidence="2" id="KW-0378">Hydrolase</keyword>
<feature type="region of interest" description="Disordered" evidence="4">
    <location>
        <begin position="1109"/>
        <end position="1139"/>
    </location>
</feature>
<dbReference type="GO" id="GO:0016787">
    <property type="term" value="F:hydrolase activity"/>
    <property type="evidence" value="ECO:0007669"/>
    <property type="project" value="UniProtKB-KW"/>
</dbReference>
<feature type="compositionally biased region" description="Acidic residues" evidence="4">
    <location>
        <begin position="1126"/>
        <end position="1136"/>
    </location>
</feature>
<dbReference type="SMART" id="SM00487">
    <property type="entry name" value="DEXDc"/>
    <property type="match status" value="1"/>
</dbReference>
<name>A0A8H3BZL7_9AGAM</name>
<dbReference type="InterPro" id="IPR049730">
    <property type="entry name" value="SNF2/RAD54-like_C"/>
</dbReference>
<evidence type="ECO:0000313" key="8">
    <source>
        <dbReference type="Proteomes" id="UP000663843"/>
    </source>
</evidence>
<dbReference type="GO" id="GO:0005634">
    <property type="term" value="C:nucleus"/>
    <property type="evidence" value="ECO:0007669"/>
    <property type="project" value="TreeGrafter"/>
</dbReference>
<comment type="caution">
    <text evidence="7">The sequence shown here is derived from an EMBL/GenBank/DDBJ whole genome shotgun (WGS) entry which is preliminary data.</text>
</comment>
<accession>A0A8H3BZL7</accession>